<organism evidence="1 2">
    <name type="scientific">Hyalangium rubrum</name>
    <dbReference type="NCBI Taxonomy" id="3103134"/>
    <lineage>
        <taxon>Bacteria</taxon>
        <taxon>Pseudomonadati</taxon>
        <taxon>Myxococcota</taxon>
        <taxon>Myxococcia</taxon>
        <taxon>Myxococcales</taxon>
        <taxon>Cystobacterineae</taxon>
        <taxon>Archangiaceae</taxon>
        <taxon>Hyalangium</taxon>
    </lineage>
</organism>
<gene>
    <name evidence="1" type="ORF">SYV04_25795</name>
</gene>
<keyword evidence="2" id="KW-1185">Reference proteome</keyword>
<name>A0ABU5H8N0_9BACT</name>
<protein>
    <recommendedName>
        <fullName evidence="3">Phosphodiester glycosidase domain-containing protein</fullName>
    </recommendedName>
</protein>
<accession>A0ABU5H8N0</accession>
<evidence type="ECO:0008006" key="3">
    <source>
        <dbReference type="Google" id="ProtNLM"/>
    </source>
</evidence>
<evidence type="ECO:0000313" key="1">
    <source>
        <dbReference type="EMBL" id="MDY7229832.1"/>
    </source>
</evidence>
<dbReference type="EMBL" id="JAXIVS010000009">
    <property type="protein sequence ID" value="MDY7229832.1"/>
    <property type="molecule type" value="Genomic_DNA"/>
</dbReference>
<comment type="caution">
    <text evidence="1">The sequence shown here is derived from an EMBL/GenBank/DDBJ whole genome shotgun (WGS) entry which is preliminary data.</text>
</comment>
<reference evidence="1 2" key="1">
    <citation type="submission" date="2023-12" db="EMBL/GenBank/DDBJ databases">
        <title>the genome sequence of Hyalangium sp. s54d21.</title>
        <authorList>
            <person name="Zhang X."/>
        </authorList>
    </citation>
    <scope>NUCLEOTIDE SEQUENCE [LARGE SCALE GENOMIC DNA]</scope>
    <source>
        <strain evidence="2">s54d21</strain>
    </source>
</reference>
<dbReference type="Proteomes" id="UP001291309">
    <property type="component" value="Unassembled WGS sequence"/>
</dbReference>
<evidence type="ECO:0000313" key="2">
    <source>
        <dbReference type="Proteomes" id="UP001291309"/>
    </source>
</evidence>
<sequence length="219" mass="23847">MAEEMKRAGVFLRSSRLARTDWTLTITTFHRWSLALLLIMAAPACAPGASGVYGQQRSTLAVTDDFGMLLLNAGIRAEALLVDGELAVDEAKRLRMVLGLELADGGMQRYGPRVAANYLLSEVITDGEAVPRFVLNERLRRFEQLAVLRPDGYLVMTLTGSQLQCIGPLQVQEGNLSAGDFKLGAFYTSTDGGFREDTSLPLLPNSAYFNGVVVTVETK</sequence>
<proteinExistence type="predicted"/>
<dbReference type="RefSeq" id="WP_321548552.1">
    <property type="nucleotide sequence ID" value="NZ_JAXIVS010000009.1"/>
</dbReference>